<reference evidence="2 3" key="1">
    <citation type="submission" date="2021-03" db="EMBL/GenBank/DDBJ databases">
        <title>Actinomadura violae sp. nov., isolated from lichen in Thailand.</title>
        <authorList>
            <person name="Kanchanasin P."/>
            <person name="Saeng-In P."/>
            <person name="Phongsopitanun W."/>
            <person name="Yuki M."/>
            <person name="Kudo T."/>
            <person name="Ohkuma M."/>
            <person name="Tanasupawat S."/>
        </authorList>
    </citation>
    <scope>NUCLEOTIDE SEQUENCE [LARGE SCALE GENOMIC DNA]</scope>
    <source>
        <strain evidence="2 3">LCR2-06</strain>
    </source>
</reference>
<organism evidence="2 3">
    <name type="scientific">Actinomadura violacea</name>
    <dbReference type="NCBI Taxonomy" id="2819934"/>
    <lineage>
        <taxon>Bacteria</taxon>
        <taxon>Bacillati</taxon>
        <taxon>Actinomycetota</taxon>
        <taxon>Actinomycetes</taxon>
        <taxon>Streptosporangiales</taxon>
        <taxon>Thermomonosporaceae</taxon>
        <taxon>Actinomadura</taxon>
    </lineage>
</organism>
<sequence length="177" mass="18694">MTISTLAEPPPPGTTGRAGAPGGTPGTGPDDTAPGPDDTAPGDGGPGDLVDYARRLMNRLDALGLRASGPWDGPGRRAPHESAPSVMAVSAQCVQVEPYVGRTVWLLTPPGGEPAADGDLYWHWQRPRRDRDGRPVARWFQPFCPAADPERAATAISEAIFADVRRRDRDPAGLAAR</sequence>
<evidence type="ECO:0000313" key="3">
    <source>
        <dbReference type="Proteomes" id="UP000680206"/>
    </source>
</evidence>
<protein>
    <submittedName>
        <fullName evidence="2">Uncharacterized protein</fullName>
    </submittedName>
</protein>
<feature type="compositionally biased region" description="Low complexity" evidence="1">
    <location>
        <begin position="27"/>
        <end position="41"/>
    </location>
</feature>
<name>A0ABS3RM92_9ACTN</name>
<dbReference type="Proteomes" id="UP000680206">
    <property type="component" value="Unassembled WGS sequence"/>
</dbReference>
<evidence type="ECO:0000256" key="1">
    <source>
        <dbReference type="SAM" id="MobiDB-lite"/>
    </source>
</evidence>
<proteinExistence type="predicted"/>
<keyword evidence="3" id="KW-1185">Reference proteome</keyword>
<comment type="caution">
    <text evidence="2">The sequence shown here is derived from an EMBL/GenBank/DDBJ whole genome shotgun (WGS) entry which is preliminary data.</text>
</comment>
<dbReference type="RefSeq" id="WP_208239366.1">
    <property type="nucleotide sequence ID" value="NZ_JAGEPF010000006.1"/>
</dbReference>
<gene>
    <name evidence="2" type="ORF">J4709_09790</name>
</gene>
<accession>A0ABS3RM92</accession>
<feature type="region of interest" description="Disordered" evidence="1">
    <location>
        <begin position="1"/>
        <end position="50"/>
    </location>
</feature>
<dbReference type="EMBL" id="JAGEPF010000006">
    <property type="protein sequence ID" value="MBO2457860.1"/>
    <property type="molecule type" value="Genomic_DNA"/>
</dbReference>
<evidence type="ECO:0000313" key="2">
    <source>
        <dbReference type="EMBL" id="MBO2457860.1"/>
    </source>
</evidence>